<evidence type="ECO:0000259" key="1">
    <source>
        <dbReference type="Pfam" id="PF01048"/>
    </source>
</evidence>
<protein>
    <recommendedName>
        <fullName evidence="1">Nucleoside phosphorylase domain-containing protein</fullName>
    </recommendedName>
</protein>
<accession>A0A7M1XHQ1</accession>
<evidence type="ECO:0000313" key="2">
    <source>
        <dbReference type="EMBL" id="QOS38939.1"/>
    </source>
</evidence>
<dbReference type="InterPro" id="IPR035994">
    <property type="entry name" value="Nucleoside_phosphorylase_sf"/>
</dbReference>
<sequence>MILIVGSSHDDVLYFETLLSKKHNEILFDKYPVTFGRLFNQDIALVSEVYTNYIASIVTSYFIDKYFVILVLSVGTCVGYSRNVQFGDIVLSRQVMLSDVDQIAVRPVSLGQIPNGFPAFFKSENDIRAIITNALNTRTTRRYIDGTFFSSNTFYTREVQLEPLKINGNLTSQDSDVVFDCTFGGVALACQMNHVAFVALKVVETSLGHPMDYQEYSKVLGVYVEVGKVIASSIGDIGRTDILEG</sequence>
<dbReference type="Proteomes" id="UP000593591">
    <property type="component" value="Chromosome"/>
</dbReference>
<reference evidence="2 3" key="1">
    <citation type="submission" date="2018-08" db="EMBL/GenBank/DDBJ databases">
        <title>The first complete genome of Treponema rectale (CHPAT), a commensal spirochete of the bovine rectum.</title>
        <authorList>
            <person name="Staton G.J."/>
            <person name="Clegg S.R."/>
            <person name="Carter S.D."/>
            <person name="Radford A.D."/>
            <person name="Darby A."/>
            <person name="Hall N."/>
            <person name="Birtles R.J."/>
            <person name="Evans N.J."/>
        </authorList>
    </citation>
    <scope>NUCLEOTIDE SEQUENCE [LARGE SCALE GENOMIC DNA]</scope>
    <source>
        <strain evidence="2 3">CHPA</strain>
    </source>
</reference>
<dbReference type="AlphaFoldDB" id="A0A7M1XHQ1"/>
<name>A0A7M1XHQ1_9SPIR</name>
<dbReference type="PANTHER" id="PTHR46832">
    <property type="entry name" value="5'-METHYLTHIOADENOSINE/S-ADENOSYLHOMOCYSTEINE NUCLEOSIDASE"/>
    <property type="match status" value="1"/>
</dbReference>
<proteinExistence type="predicted"/>
<dbReference type="GO" id="GO:0005829">
    <property type="term" value="C:cytosol"/>
    <property type="evidence" value="ECO:0007669"/>
    <property type="project" value="TreeGrafter"/>
</dbReference>
<dbReference type="EMBL" id="CP031517">
    <property type="protein sequence ID" value="QOS38939.1"/>
    <property type="molecule type" value="Genomic_DNA"/>
</dbReference>
<dbReference type="GO" id="GO:0008930">
    <property type="term" value="F:methylthioadenosine nucleosidase activity"/>
    <property type="evidence" value="ECO:0007669"/>
    <property type="project" value="TreeGrafter"/>
</dbReference>
<organism evidence="2 3">
    <name type="scientific">Treponema rectale</name>
    <dbReference type="NCBI Taxonomy" id="744512"/>
    <lineage>
        <taxon>Bacteria</taxon>
        <taxon>Pseudomonadati</taxon>
        <taxon>Spirochaetota</taxon>
        <taxon>Spirochaetia</taxon>
        <taxon>Spirochaetales</taxon>
        <taxon>Treponemataceae</taxon>
        <taxon>Treponema</taxon>
    </lineage>
</organism>
<dbReference type="Gene3D" id="3.40.50.1580">
    <property type="entry name" value="Nucleoside phosphorylase domain"/>
    <property type="match status" value="1"/>
</dbReference>
<dbReference type="SUPFAM" id="SSF53167">
    <property type="entry name" value="Purine and uridine phosphorylases"/>
    <property type="match status" value="1"/>
</dbReference>
<dbReference type="GO" id="GO:0019284">
    <property type="term" value="P:L-methionine salvage from S-adenosylmethionine"/>
    <property type="evidence" value="ECO:0007669"/>
    <property type="project" value="TreeGrafter"/>
</dbReference>
<dbReference type="KEGG" id="trc:DYE49_00090"/>
<dbReference type="InterPro" id="IPR000845">
    <property type="entry name" value="Nucleoside_phosphorylase_d"/>
</dbReference>
<dbReference type="GO" id="GO:0009116">
    <property type="term" value="P:nucleoside metabolic process"/>
    <property type="evidence" value="ECO:0007669"/>
    <property type="project" value="InterPro"/>
</dbReference>
<feature type="domain" description="Nucleoside phosphorylase" evidence="1">
    <location>
        <begin position="5"/>
        <end position="205"/>
    </location>
</feature>
<gene>
    <name evidence="2" type="ORF">DYE49_00090</name>
</gene>
<dbReference type="Pfam" id="PF01048">
    <property type="entry name" value="PNP_UDP_1"/>
    <property type="match status" value="1"/>
</dbReference>
<evidence type="ECO:0000313" key="3">
    <source>
        <dbReference type="Proteomes" id="UP000593591"/>
    </source>
</evidence>
<dbReference type="GO" id="GO:0008782">
    <property type="term" value="F:adenosylhomocysteine nucleosidase activity"/>
    <property type="evidence" value="ECO:0007669"/>
    <property type="project" value="TreeGrafter"/>
</dbReference>
<dbReference type="PANTHER" id="PTHR46832:SF1">
    <property type="entry name" value="5'-METHYLTHIOADENOSINE_S-ADENOSYLHOMOCYSTEINE NUCLEOSIDASE"/>
    <property type="match status" value="1"/>
</dbReference>